<dbReference type="RefSeq" id="WP_143276072.1">
    <property type="nucleotide sequence ID" value="NZ_FUIE01000045.1"/>
</dbReference>
<name>A0A1R4G1M7_BREDI</name>
<organism evidence="1 2">
    <name type="scientific">Brevundimonas diminuta 3F5N</name>
    <dbReference type="NCBI Taxonomy" id="1255603"/>
    <lineage>
        <taxon>Bacteria</taxon>
        <taxon>Pseudomonadati</taxon>
        <taxon>Pseudomonadota</taxon>
        <taxon>Alphaproteobacteria</taxon>
        <taxon>Caulobacterales</taxon>
        <taxon>Caulobacteraceae</taxon>
        <taxon>Brevundimonas</taxon>
    </lineage>
</organism>
<gene>
    <name evidence="1" type="ORF">FM111_08625</name>
</gene>
<evidence type="ECO:0000313" key="1">
    <source>
        <dbReference type="EMBL" id="SJM61973.1"/>
    </source>
</evidence>
<proteinExistence type="predicted"/>
<reference evidence="1 2" key="1">
    <citation type="submission" date="2017-02" db="EMBL/GenBank/DDBJ databases">
        <authorList>
            <person name="Peterson S.W."/>
        </authorList>
    </citation>
    <scope>NUCLEOTIDE SEQUENCE [LARGE SCALE GENOMIC DNA]</scope>
    <source>
        <strain evidence="1 2">3F5N</strain>
    </source>
</reference>
<evidence type="ECO:0000313" key="2">
    <source>
        <dbReference type="Proteomes" id="UP000195766"/>
    </source>
</evidence>
<sequence>MGERMLAGGWTYERLAAKTAEERFNVWLNAKAKDAFDAQELARFIEDSGLDYAPTGGISMSDPRVLEMRDVIESPEGVAACLRATADGLPALAGVEPMIVARMKTRYGSFSQMTVTAGSIVGELMLGKGYRIASQKKMPVGSVAKTAAFWEIR</sequence>
<dbReference type="Proteomes" id="UP000195766">
    <property type="component" value="Unassembled WGS sequence"/>
</dbReference>
<accession>A0A1R4G1M7</accession>
<protein>
    <submittedName>
        <fullName evidence="1">Uncharacterized protein</fullName>
    </submittedName>
</protein>
<dbReference type="EMBL" id="FUIE01000045">
    <property type="protein sequence ID" value="SJM61973.1"/>
    <property type="molecule type" value="Genomic_DNA"/>
</dbReference>
<dbReference type="AlphaFoldDB" id="A0A1R4G1M7"/>
<dbReference type="OrthoDB" id="8114703at2"/>